<keyword evidence="3" id="KW-1185">Reference proteome</keyword>
<name>A0A1D2N422_ORCCI</name>
<feature type="signal peptide" evidence="1">
    <location>
        <begin position="1"/>
        <end position="22"/>
    </location>
</feature>
<dbReference type="AlphaFoldDB" id="A0A1D2N422"/>
<sequence>MRRNFVLKYLIIFVIVSYQVLETTCKMKANSRADEPIADLGPYPITHRHKFWSKCHCARAWNARTQHVVRPMELIIGKTHTRPRKRPEIAASRVREQRKILHPILKPFIKPSTLARILDSVVVS</sequence>
<evidence type="ECO:0000313" key="3">
    <source>
        <dbReference type="Proteomes" id="UP000094527"/>
    </source>
</evidence>
<gene>
    <name evidence="2" type="ORF">Ocin01_06868</name>
</gene>
<dbReference type="EMBL" id="LJIJ01000254">
    <property type="protein sequence ID" value="ODM99804.1"/>
    <property type="molecule type" value="Genomic_DNA"/>
</dbReference>
<accession>A0A1D2N422</accession>
<dbReference type="Proteomes" id="UP000094527">
    <property type="component" value="Unassembled WGS sequence"/>
</dbReference>
<evidence type="ECO:0000313" key="2">
    <source>
        <dbReference type="EMBL" id="ODM99804.1"/>
    </source>
</evidence>
<evidence type="ECO:0008006" key="4">
    <source>
        <dbReference type="Google" id="ProtNLM"/>
    </source>
</evidence>
<evidence type="ECO:0000256" key="1">
    <source>
        <dbReference type="SAM" id="SignalP"/>
    </source>
</evidence>
<reference evidence="2 3" key="1">
    <citation type="journal article" date="2016" name="Genome Biol. Evol.">
        <title>Gene Family Evolution Reflects Adaptation to Soil Environmental Stressors in the Genome of the Collembolan Orchesella cincta.</title>
        <authorList>
            <person name="Faddeeva-Vakhrusheva A."/>
            <person name="Derks M.F."/>
            <person name="Anvar S.Y."/>
            <person name="Agamennone V."/>
            <person name="Suring W."/>
            <person name="Smit S."/>
            <person name="van Straalen N.M."/>
            <person name="Roelofs D."/>
        </authorList>
    </citation>
    <scope>NUCLEOTIDE SEQUENCE [LARGE SCALE GENOMIC DNA]</scope>
    <source>
        <tissue evidence="2">Mixed pool</tissue>
    </source>
</reference>
<feature type="chain" id="PRO_5008905007" description="Secreted protein" evidence="1">
    <location>
        <begin position="23"/>
        <end position="124"/>
    </location>
</feature>
<keyword evidence="1" id="KW-0732">Signal</keyword>
<proteinExistence type="predicted"/>
<protein>
    <recommendedName>
        <fullName evidence="4">Secreted protein</fullName>
    </recommendedName>
</protein>
<organism evidence="2 3">
    <name type="scientific">Orchesella cincta</name>
    <name type="common">Springtail</name>
    <name type="synonym">Podura cincta</name>
    <dbReference type="NCBI Taxonomy" id="48709"/>
    <lineage>
        <taxon>Eukaryota</taxon>
        <taxon>Metazoa</taxon>
        <taxon>Ecdysozoa</taxon>
        <taxon>Arthropoda</taxon>
        <taxon>Hexapoda</taxon>
        <taxon>Collembola</taxon>
        <taxon>Entomobryomorpha</taxon>
        <taxon>Entomobryoidea</taxon>
        <taxon>Orchesellidae</taxon>
        <taxon>Orchesellinae</taxon>
        <taxon>Orchesella</taxon>
    </lineage>
</organism>
<comment type="caution">
    <text evidence="2">The sequence shown here is derived from an EMBL/GenBank/DDBJ whole genome shotgun (WGS) entry which is preliminary data.</text>
</comment>